<dbReference type="InterPro" id="IPR001296">
    <property type="entry name" value="Glyco_trans_1"/>
</dbReference>
<dbReference type="SUPFAM" id="SSF53756">
    <property type="entry name" value="UDP-Glycosyltransferase/glycogen phosphorylase"/>
    <property type="match status" value="1"/>
</dbReference>
<dbReference type="RefSeq" id="WP_187006093.1">
    <property type="nucleotide sequence ID" value="NZ_JACRWD010000002.1"/>
</dbReference>
<dbReference type="PANTHER" id="PTHR12526">
    <property type="entry name" value="GLYCOSYLTRANSFERASE"/>
    <property type="match status" value="1"/>
</dbReference>
<feature type="domain" description="Glycosyl transferase family 1" evidence="1">
    <location>
        <begin position="164"/>
        <end position="324"/>
    </location>
</feature>
<dbReference type="Proteomes" id="UP000611796">
    <property type="component" value="Unassembled WGS sequence"/>
</dbReference>
<dbReference type="PANTHER" id="PTHR12526:SF637">
    <property type="entry name" value="GLYCOSYLTRANSFERASE EPSF-RELATED"/>
    <property type="match status" value="1"/>
</dbReference>
<dbReference type="Pfam" id="PF00534">
    <property type="entry name" value="Glycos_transf_1"/>
    <property type="match status" value="1"/>
</dbReference>
<dbReference type="Pfam" id="PF13439">
    <property type="entry name" value="Glyco_transf_4"/>
    <property type="match status" value="1"/>
</dbReference>
<sequence length="354" mass="40477">MNILMIGPHKDKVKGGMSTVIKEYTNSKYLKEFNIQNIHTVVPGSKIKKILYGLNSMAIMSYCLTFKNIDLVHIHTASGKSFFRKSMFIKIANKFNKKIILHIHGGAFEDVYLNANPSTKNKITQNLNKCNKIIVLSEAWKKKIEKMTNSEIVVINNSVNSNKNNHYNTKSKKILFIGRIEKDKGIFDFIEMAKELVKSDDSIRFTVCGDGELEQTKQLIEKYNLQDKFELLGWVSKEEVEKELKDTMIFVLPSYKEAMPMAILEAMSCGVPTIATNIGSIPEVIKDMENGRIFVPGDIKKLVSITKEMIENQNLRENYSNKSFKDIKENYSNEVNHNKIKDLYLLTGGNRSKK</sequence>
<evidence type="ECO:0000313" key="4">
    <source>
        <dbReference type="Proteomes" id="UP000611796"/>
    </source>
</evidence>
<protein>
    <submittedName>
        <fullName evidence="3">Glycosyltransferase family 4 protein</fullName>
    </submittedName>
</protein>
<reference evidence="3 4" key="1">
    <citation type="submission" date="2020-08" db="EMBL/GenBank/DDBJ databases">
        <authorList>
            <person name="Liu C."/>
            <person name="Sun Q."/>
        </authorList>
    </citation>
    <scope>NUCLEOTIDE SEQUENCE [LARGE SCALE GENOMIC DNA]</scope>
    <source>
        <strain evidence="3 4">NSJ-45</strain>
    </source>
</reference>
<dbReference type="CDD" id="cd03801">
    <property type="entry name" value="GT4_PimA-like"/>
    <property type="match status" value="1"/>
</dbReference>
<evidence type="ECO:0000259" key="1">
    <source>
        <dbReference type="Pfam" id="PF00534"/>
    </source>
</evidence>
<proteinExistence type="predicted"/>
<feature type="domain" description="Glycosyltransferase subfamily 4-like N-terminal" evidence="2">
    <location>
        <begin position="39"/>
        <end position="161"/>
    </location>
</feature>
<keyword evidence="4" id="KW-1185">Reference proteome</keyword>
<organism evidence="3 4">
    <name type="scientific">Paeniclostridium hominis</name>
    <dbReference type="NCBI Taxonomy" id="2764329"/>
    <lineage>
        <taxon>Bacteria</taxon>
        <taxon>Bacillati</taxon>
        <taxon>Bacillota</taxon>
        <taxon>Clostridia</taxon>
        <taxon>Peptostreptococcales</taxon>
        <taxon>Peptostreptococcaceae</taxon>
        <taxon>Paeniclostridium</taxon>
    </lineage>
</organism>
<evidence type="ECO:0000313" key="3">
    <source>
        <dbReference type="EMBL" id="MBC6003829.1"/>
    </source>
</evidence>
<dbReference type="InterPro" id="IPR028098">
    <property type="entry name" value="Glyco_trans_4-like_N"/>
</dbReference>
<accession>A0ABR7K4P8</accession>
<evidence type="ECO:0000259" key="2">
    <source>
        <dbReference type="Pfam" id="PF13439"/>
    </source>
</evidence>
<dbReference type="Gene3D" id="3.40.50.2000">
    <property type="entry name" value="Glycogen Phosphorylase B"/>
    <property type="match status" value="2"/>
</dbReference>
<name>A0ABR7K4P8_9FIRM</name>
<gene>
    <name evidence="3" type="ORF">H8891_08440</name>
</gene>
<comment type="caution">
    <text evidence="3">The sequence shown here is derived from an EMBL/GenBank/DDBJ whole genome shotgun (WGS) entry which is preliminary data.</text>
</comment>
<dbReference type="EMBL" id="JACRWD010000002">
    <property type="protein sequence ID" value="MBC6003829.1"/>
    <property type="molecule type" value="Genomic_DNA"/>
</dbReference>